<sequence length="146" mass="17447">MSEKGAEKLWQKGIYKHRNWRKSERHKDRGKVETGDLLIIYFTTHVDEHPGRIKSVYRVIGDSENHELFELEKEKELDKPLYLPYLDQVMEKNLLSEKFENCGSQGFNIVEIAEEDYETILSEGEERSLPFNKNELPKWFLRDDER</sequence>
<name>A0A133UTH2_9EURY</name>
<dbReference type="AlphaFoldDB" id="A0A133UTH2"/>
<protein>
    <recommendedName>
        <fullName evidence="3">EVE domain-containing protein</fullName>
    </recommendedName>
</protein>
<reference evidence="1 2" key="1">
    <citation type="journal article" date="2016" name="Sci. Rep.">
        <title>Metabolic traits of an uncultured archaeal lineage -MSBL1- from brine pools of the Red Sea.</title>
        <authorList>
            <person name="Mwirichia R."/>
            <person name="Alam I."/>
            <person name="Rashid M."/>
            <person name="Vinu M."/>
            <person name="Ba-Alawi W."/>
            <person name="Anthony Kamau A."/>
            <person name="Kamanda Ngugi D."/>
            <person name="Goker M."/>
            <person name="Klenk H.P."/>
            <person name="Bajic V."/>
            <person name="Stingl U."/>
        </authorList>
    </citation>
    <scope>NUCLEOTIDE SEQUENCE [LARGE SCALE GENOMIC DNA]</scope>
    <source>
        <strain evidence="1">SCGC-AAA259I09</strain>
    </source>
</reference>
<gene>
    <name evidence="1" type="ORF">AKJ37_02965</name>
</gene>
<proteinExistence type="predicted"/>
<evidence type="ECO:0008006" key="3">
    <source>
        <dbReference type="Google" id="ProtNLM"/>
    </source>
</evidence>
<comment type="caution">
    <text evidence="1">The sequence shown here is derived from an EMBL/GenBank/DDBJ whole genome shotgun (WGS) entry which is preliminary data.</text>
</comment>
<organism evidence="1 2">
    <name type="scientific">candidate division MSBL1 archaeon SCGC-AAA259I09</name>
    <dbReference type="NCBI Taxonomy" id="1698267"/>
    <lineage>
        <taxon>Archaea</taxon>
        <taxon>Methanobacteriati</taxon>
        <taxon>Methanobacteriota</taxon>
        <taxon>candidate division MSBL1</taxon>
    </lineage>
</organism>
<evidence type="ECO:0000313" key="1">
    <source>
        <dbReference type="EMBL" id="KXA97440.1"/>
    </source>
</evidence>
<keyword evidence="2" id="KW-1185">Reference proteome</keyword>
<dbReference type="EMBL" id="LHXR01000030">
    <property type="protein sequence ID" value="KXA97440.1"/>
    <property type="molecule type" value="Genomic_DNA"/>
</dbReference>
<accession>A0A133UTH2</accession>
<dbReference type="Proteomes" id="UP000070463">
    <property type="component" value="Unassembled WGS sequence"/>
</dbReference>
<evidence type="ECO:0000313" key="2">
    <source>
        <dbReference type="Proteomes" id="UP000070463"/>
    </source>
</evidence>